<feature type="signal peptide" evidence="2">
    <location>
        <begin position="1"/>
        <end position="21"/>
    </location>
</feature>
<keyword evidence="2" id="KW-0732">Signal</keyword>
<dbReference type="AlphaFoldDB" id="A0A7U9PWB1"/>
<evidence type="ECO:0000313" key="4">
    <source>
        <dbReference type="Proteomes" id="UP000287830"/>
    </source>
</evidence>
<protein>
    <recommendedName>
        <fullName evidence="5">Excalibur calcium-binding domain-containing protein</fullName>
    </recommendedName>
</protein>
<feature type="chain" id="PRO_5038349580" description="Excalibur calcium-binding domain-containing protein" evidence="2">
    <location>
        <begin position="22"/>
        <end position="219"/>
    </location>
</feature>
<feature type="region of interest" description="Disordered" evidence="1">
    <location>
        <begin position="163"/>
        <end position="219"/>
    </location>
</feature>
<comment type="caution">
    <text evidence="3">The sequence shown here is derived from an EMBL/GenBank/DDBJ whole genome shotgun (WGS) entry which is preliminary data.</text>
</comment>
<dbReference type="PROSITE" id="PS51257">
    <property type="entry name" value="PROKAR_LIPOPROTEIN"/>
    <property type="match status" value="1"/>
</dbReference>
<feature type="compositionally biased region" description="Low complexity" evidence="1">
    <location>
        <begin position="36"/>
        <end position="68"/>
    </location>
</feature>
<dbReference type="Proteomes" id="UP000287830">
    <property type="component" value="Unassembled WGS sequence"/>
</dbReference>
<evidence type="ECO:0000256" key="1">
    <source>
        <dbReference type="SAM" id="MobiDB-lite"/>
    </source>
</evidence>
<feature type="region of interest" description="Disordered" evidence="1">
    <location>
        <begin position="21"/>
        <end position="68"/>
    </location>
</feature>
<evidence type="ECO:0000313" key="3">
    <source>
        <dbReference type="EMBL" id="GCD35122.1"/>
    </source>
</evidence>
<reference evidence="3 4" key="1">
    <citation type="submission" date="2018-11" db="EMBL/GenBank/DDBJ databases">
        <title>Whole genome sequence of Streptomyces chrestomyceticus NBRC 13444(T).</title>
        <authorList>
            <person name="Komaki H."/>
            <person name="Tamura T."/>
        </authorList>
    </citation>
    <scope>NUCLEOTIDE SEQUENCE [LARGE SCALE GENOMIC DNA]</scope>
    <source>
        <strain evidence="3 4">NBRC 13444</strain>
    </source>
</reference>
<evidence type="ECO:0008006" key="5">
    <source>
        <dbReference type="Google" id="ProtNLM"/>
    </source>
</evidence>
<name>A0A7U9PWB1_9ACTN</name>
<gene>
    <name evidence="3" type="ORF">OEIGOIKO_02865</name>
</gene>
<dbReference type="EMBL" id="BHZC01000001">
    <property type="protein sequence ID" value="GCD35122.1"/>
    <property type="molecule type" value="Genomic_DNA"/>
</dbReference>
<sequence length="219" mass="22074">MRRHGIAMSAAVLAAASAALAGCGSSGEDRPDRTETTVTSTRTVTGEPSPSSSGPTDTTAPPGPTAQDAASVVRDYYAAVNARDYRRAWDLGGKNLGGSYSSFAAGFADTARDTVRIVGVSGDVVTVTLEAEQRDGAVRTFAGTYTVRGGVIVAADIQAVAGPTPSDGGGSQGGYPPGPPAGVPDVDCSDLDGPVAVGTDDPHRLDRDGDGVGCEPYER</sequence>
<feature type="compositionally biased region" description="Basic and acidic residues" evidence="1">
    <location>
        <begin position="200"/>
        <end position="219"/>
    </location>
</feature>
<accession>A0A7U9PWB1</accession>
<evidence type="ECO:0000256" key="2">
    <source>
        <dbReference type="SAM" id="SignalP"/>
    </source>
</evidence>
<proteinExistence type="predicted"/>
<organism evidence="3 4">
    <name type="scientific">Streptomyces chrestomyceticus JCM 4735</name>
    <dbReference type="NCBI Taxonomy" id="1306181"/>
    <lineage>
        <taxon>Bacteria</taxon>
        <taxon>Bacillati</taxon>
        <taxon>Actinomycetota</taxon>
        <taxon>Actinomycetes</taxon>
        <taxon>Kitasatosporales</taxon>
        <taxon>Streptomycetaceae</taxon>
        <taxon>Streptomyces</taxon>
    </lineage>
</organism>